<reference evidence="1 2" key="1">
    <citation type="journal article" date="2014" name="Genome Announc.">
        <title>Draft Genome Sequences of Two Vibrionaceae Species, Vibrio ponticus C121 and Photobacterium aphoticum C119, Isolated as Coral Reef Microbiota.</title>
        <authorList>
            <person name="Al-saari N."/>
            <person name="Meirelles P.M."/>
            <person name="Mino S."/>
            <person name="Suda W."/>
            <person name="Oshima K."/>
            <person name="Hattori M."/>
            <person name="Ohkuma M."/>
            <person name="Thompson F.L."/>
            <person name="Gomez-Gil B."/>
            <person name="Sawabe T."/>
            <person name="Sawabe T."/>
        </authorList>
    </citation>
    <scope>NUCLEOTIDE SEQUENCE [LARGE SCALE GENOMIC DNA]</scope>
    <source>
        <strain evidence="1 2">JCM 19237</strain>
    </source>
</reference>
<dbReference type="eggNOG" id="COG2207">
    <property type="taxonomic scope" value="Bacteria"/>
</dbReference>
<dbReference type="STRING" id="754436.JCM19237_5710"/>
<comment type="caution">
    <text evidence="1">The sequence shown here is derived from an EMBL/GenBank/DDBJ whole genome shotgun (WGS) entry which is preliminary data.</text>
</comment>
<organism evidence="1 2">
    <name type="scientific">Photobacterium aphoticum</name>
    <dbReference type="NCBI Taxonomy" id="754436"/>
    <lineage>
        <taxon>Bacteria</taxon>
        <taxon>Pseudomonadati</taxon>
        <taxon>Pseudomonadota</taxon>
        <taxon>Gammaproteobacteria</taxon>
        <taxon>Vibrionales</taxon>
        <taxon>Vibrionaceae</taxon>
        <taxon>Photobacterium</taxon>
    </lineage>
</organism>
<protein>
    <submittedName>
        <fullName evidence="1">Transcriptional regulator AraC family</fullName>
    </submittedName>
</protein>
<evidence type="ECO:0000313" key="2">
    <source>
        <dbReference type="Proteomes" id="UP000029227"/>
    </source>
</evidence>
<dbReference type="Proteomes" id="UP000029227">
    <property type="component" value="Unassembled WGS sequence"/>
</dbReference>
<name>A0A090R5A5_9GAMM</name>
<gene>
    <name evidence="1" type="ORF">JCM19237_5710</name>
</gene>
<dbReference type="AlphaFoldDB" id="A0A090R5A5"/>
<evidence type="ECO:0000313" key="1">
    <source>
        <dbReference type="EMBL" id="GAL02817.1"/>
    </source>
</evidence>
<sequence length="109" mass="12130">MKTFFHIQPGLVAVYGRIQENVVHRHNAIQLVWPESAASLTVDGTQCVAAAVIASRIPHQLTMDRGWVLLIEPHSALGHALTARLTGTPYVVLDEVALYQARFQCQMKR</sequence>
<accession>A0A090R5A5</accession>
<proteinExistence type="predicted"/>
<dbReference type="EMBL" id="BBMN01000001">
    <property type="protein sequence ID" value="GAL02817.1"/>
    <property type="molecule type" value="Genomic_DNA"/>
</dbReference>